<keyword evidence="1" id="KW-0863">Zinc-finger</keyword>
<dbReference type="AlphaFoldDB" id="A0AA40C117"/>
<evidence type="ECO:0000259" key="3">
    <source>
        <dbReference type="PROSITE" id="PS50158"/>
    </source>
</evidence>
<keyword evidence="1" id="KW-0479">Metal-binding</keyword>
<dbReference type="EMBL" id="JAULSR010000004">
    <property type="protein sequence ID" value="KAK0621426.1"/>
    <property type="molecule type" value="Genomic_DNA"/>
</dbReference>
<dbReference type="GO" id="GO:0008270">
    <property type="term" value="F:zinc ion binding"/>
    <property type="evidence" value="ECO:0007669"/>
    <property type="project" value="UniProtKB-KW"/>
</dbReference>
<dbReference type="InterPro" id="IPR001878">
    <property type="entry name" value="Znf_CCHC"/>
</dbReference>
<reference evidence="4" key="1">
    <citation type="submission" date="2023-06" db="EMBL/GenBank/DDBJ databases">
        <title>Genome-scale phylogeny and comparative genomics of the fungal order Sordariales.</title>
        <authorList>
            <consortium name="Lawrence Berkeley National Laboratory"/>
            <person name="Hensen N."/>
            <person name="Bonometti L."/>
            <person name="Westerberg I."/>
            <person name="Brannstrom I.O."/>
            <person name="Guillou S."/>
            <person name="Cros-Aarteil S."/>
            <person name="Calhoun S."/>
            <person name="Haridas S."/>
            <person name="Kuo A."/>
            <person name="Mondo S."/>
            <person name="Pangilinan J."/>
            <person name="Riley R."/>
            <person name="LaButti K."/>
            <person name="Andreopoulos B."/>
            <person name="Lipzen A."/>
            <person name="Chen C."/>
            <person name="Yanf M."/>
            <person name="Daum C."/>
            <person name="Ng V."/>
            <person name="Clum A."/>
            <person name="Steindorff A."/>
            <person name="Ohm R."/>
            <person name="Martin F."/>
            <person name="Silar P."/>
            <person name="Natvig D."/>
            <person name="Lalanne C."/>
            <person name="Gautier V."/>
            <person name="Ament-velasquez S.L."/>
            <person name="Kruys A."/>
            <person name="Hutchinson M.I."/>
            <person name="Powell A.J."/>
            <person name="Barry K."/>
            <person name="Miller A.N."/>
            <person name="Grigoriev I.V."/>
            <person name="Debuchy R."/>
            <person name="Gladieux P."/>
            <person name="Thoren M.H."/>
            <person name="Johannesson H."/>
        </authorList>
    </citation>
    <scope>NUCLEOTIDE SEQUENCE</scope>
    <source>
        <strain evidence="4">SMH3391-2</strain>
    </source>
</reference>
<keyword evidence="1" id="KW-0862">Zinc</keyword>
<feature type="compositionally biased region" description="Basic and acidic residues" evidence="2">
    <location>
        <begin position="234"/>
        <end position="243"/>
    </location>
</feature>
<feature type="region of interest" description="Disordered" evidence="2">
    <location>
        <begin position="1"/>
        <end position="98"/>
    </location>
</feature>
<dbReference type="Proteomes" id="UP001174934">
    <property type="component" value="Unassembled WGS sequence"/>
</dbReference>
<feature type="compositionally biased region" description="Basic and acidic residues" evidence="2">
    <location>
        <begin position="176"/>
        <end position="188"/>
    </location>
</feature>
<evidence type="ECO:0000256" key="1">
    <source>
        <dbReference type="PROSITE-ProRule" id="PRU00047"/>
    </source>
</evidence>
<dbReference type="Gene3D" id="4.10.60.10">
    <property type="entry name" value="Zinc finger, CCHC-type"/>
    <property type="match status" value="1"/>
</dbReference>
<feature type="compositionally biased region" description="Basic and acidic residues" evidence="2">
    <location>
        <begin position="84"/>
        <end position="98"/>
    </location>
</feature>
<feature type="compositionally biased region" description="Polar residues" evidence="2">
    <location>
        <begin position="259"/>
        <end position="282"/>
    </location>
</feature>
<evidence type="ECO:0000313" key="4">
    <source>
        <dbReference type="EMBL" id="KAK0621426.1"/>
    </source>
</evidence>
<evidence type="ECO:0000313" key="5">
    <source>
        <dbReference type="Proteomes" id="UP001174934"/>
    </source>
</evidence>
<gene>
    <name evidence="4" type="ORF">B0T17DRAFT_289973</name>
</gene>
<dbReference type="SUPFAM" id="SSF57756">
    <property type="entry name" value="Retrovirus zinc finger-like domains"/>
    <property type="match status" value="1"/>
</dbReference>
<keyword evidence="5" id="KW-1185">Reference proteome</keyword>
<dbReference type="GO" id="GO:0003676">
    <property type="term" value="F:nucleic acid binding"/>
    <property type="evidence" value="ECO:0007669"/>
    <property type="project" value="InterPro"/>
</dbReference>
<feature type="domain" description="CCHC-type" evidence="3">
    <location>
        <begin position="283"/>
        <end position="298"/>
    </location>
</feature>
<name>A0AA40C117_9PEZI</name>
<feature type="region of interest" description="Disordered" evidence="2">
    <location>
        <begin position="143"/>
        <end position="287"/>
    </location>
</feature>
<protein>
    <recommendedName>
        <fullName evidence="3">CCHC-type domain-containing protein</fullName>
    </recommendedName>
</protein>
<dbReference type="InterPro" id="IPR036875">
    <property type="entry name" value="Znf_CCHC_sf"/>
</dbReference>
<evidence type="ECO:0000256" key="2">
    <source>
        <dbReference type="SAM" id="MobiDB-lite"/>
    </source>
</evidence>
<dbReference type="PROSITE" id="PS50158">
    <property type="entry name" value="ZF_CCHC"/>
    <property type="match status" value="1"/>
</dbReference>
<feature type="compositionally biased region" description="Polar residues" evidence="2">
    <location>
        <begin position="17"/>
        <end position="29"/>
    </location>
</feature>
<feature type="compositionally biased region" description="Low complexity" evidence="2">
    <location>
        <begin position="40"/>
        <end position="54"/>
    </location>
</feature>
<dbReference type="SMART" id="SM00343">
    <property type="entry name" value="ZnF_C2HC"/>
    <property type="match status" value="1"/>
</dbReference>
<organism evidence="4 5">
    <name type="scientific">Bombardia bombarda</name>
    <dbReference type="NCBI Taxonomy" id="252184"/>
    <lineage>
        <taxon>Eukaryota</taxon>
        <taxon>Fungi</taxon>
        <taxon>Dikarya</taxon>
        <taxon>Ascomycota</taxon>
        <taxon>Pezizomycotina</taxon>
        <taxon>Sordariomycetes</taxon>
        <taxon>Sordariomycetidae</taxon>
        <taxon>Sordariales</taxon>
        <taxon>Lasiosphaeriaceae</taxon>
        <taxon>Bombardia</taxon>
    </lineage>
</organism>
<proteinExistence type="predicted"/>
<sequence>MAPPTITIPTGGPPVMSKQSTPKTMSSRLMTMKFMQRGVAASASTPEAATPTTPRTDEEGSSAKRRKVAHMSAPSTPSTPTALYDRKALEAAKEEEERKYKEAIEKRALELGDSHWVLDGVSASHKETRPSLNVVQVGFAQIDSPGVPDESEFSSYGVNMATKPPPFRQFNMSKAKANDVTEKAKDDSDSSEDSGDEHSEGESSAGPQDASARGRRNTATDTPLKRARSNVSFSDKRNEERQRAQQMARERRKKDVRLNQLTSISSAGSQSFQQRPSPTTMTCHGCGKVGHRIAECPKRTH</sequence>
<accession>A0AA40C117</accession>
<feature type="compositionally biased region" description="Low complexity" evidence="2">
    <location>
        <begin position="1"/>
        <end position="14"/>
    </location>
</feature>
<comment type="caution">
    <text evidence="4">The sequence shown here is derived from an EMBL/GenBank/DDBJ whole genome shotgun (WGS) entry which is preliminary data.</text>
</comment>